<protein>
    <submittedName>
        <fullName evidence="9">ABC transporter permease</fullName>
    </submittedName>
</protein>
<dbReference type="InterPro" id="IPR000515">
    <property type="entry name" value="MetI-like"/>
</dbReference>
<evidence type="ECO:0000256" key="7">
    <source>
        <dbReference type="RuleBase" id="RU363032"/>
    </source>
</evidence>
<feature type="transmembrane region" description="Helical" evidence="7">
    <location>
        <begin position="123"/>
        <end position="142"/>
    </location>
</feature>
<evidence type="ECO:0000256" key="2">
    <source>
        <dbReference type="ARBA" id="ARBA00022448"/>
    </source>
</evidence>
<dbReference type="PANTHER" id="PTHR30151:SF0">
    <property type="entry name" value="ABC TRANSPORTER PERMEASE PROTEIN MJ0413-RELATED"/>
    <property type="match status" value="1"/>
</dbReference>
<comment type="caution">
    <text evidence="9">The sequence shown here is derived from an EMBL/GenBank/DDBJ whole genome shotgun (WGS) entry which is preliminary data.</text>
</comment>
<evidence type="ECO:0000256" key="4">
    <source>
        <dbReference type="ARBA" id="ARBA00022692"/>
    </source>
</evidence>
<dbReference type="PANTHER" id="PTHR30151">
    <property type="entry name" value="ALKANE SULFONATE ABC TRANSPORTER-RELATED, MEMBRANE SUBUNIT"/>
    <property type="match status" value="1"/>
</dbReference>
<feature type="transmembrane region" description="Helical" evidence="7">
    <location>
        <begin position="186"/>
        <end position="205"/>
    </location>
</feature>
<proteinExistence type="inferred from homology"/>
<evidence type="ECO:0000313" key="9">
    <source>
        <dbReference type="EMBL" id="MEX0386227.1"/>
    </source>
</evidence>
<feature type="transmembrane region" description="Helical" evidence="7">
    <location>
        <begin position="211"/>
        <end position="232"/>
    </location>
</feature>
<dbReference type="Proteomes" id="UP001556653">
    <property type="component" value="Unassembled WGS sequence"/>
</dbReference>
<keyword evidence="2 7" id="KW-0813">Transport</keyword>
<evidence type="ECO:0000256" key="5">
    <source>
        <dbReference type="ARBA" id="ARBA00022989"/>
    </source>
</evidence>
<keyword evidence="6 7" id="KW-0472">Membrane</keyword>
<keyword evidence="10" id="KW-1185">Reference proteome</keyword>
<comment type="subcellular location">
    <subcellularLocation>
        <location evidence="1 7">Cell membrane</location>
        <topology evidence="1 7">Multi-pass membrane protein</topology>
    </subcellularLocation>
</comment>
<feature type="domain" description="ABC transmembrane type-1" evidence="8">
    <location>
        <begin position="82"/>
        <end position="262"/>
    </location>
</feature>
<keyword evidence="4 7" id="KW-0812">Transmembrane</keyword>
<dbReference type="EMBL" id="JBAKFJ010000001">
    <property type="protein sequence ID" value="MEX0386227.1"/>
    <property type="molecule type" value="Genomic_DNA"/>
</dbReference>
<name>A0ABV3S922_9GAMM</name>
<dbReference type="CDD" id="cd06261">
    <property type="entry name" value="TM_PBP2"/>
    <property type="match status" value="1"/>
</dbReference>
<gene>
    <name evidence="9" type="ORF">V6X64_04335</name>
</gene>
<dbReference type="InterPro" id="IPR035906">
    <property type="entry name" value="MetI-like_sf"/>
</dbReference>
<organism evidence="9 10">
    <name type="scientific">Spiribacter onubensis</name>
    <dbReference type="NCBI Taxonomy" id="3122420"/>
    <lineage>
        <taxon>Bacteria</taxon>
        <taxon>Pseudomonadati</taxon>
        <taxon>Pseudomonadota</taxon>
        <taxon>Gammaproteobacteria</taxon>
        <taxon>Chromatiales</taxon>
        <taxon>Ectothiorhodospiraceae</taxon>
        <taxon>Spiribacter</taxon>
    </lineage>
</organism>
<keyword evidence="3" id="KW-1003">Cell membrane</keyword>
<dbReference type="SUPFAM" id="SSF161098">
    <property type="entry name" value="MetI-like"/>
    <property type="match status" value="1"/>
</dbReference>
<dbReference type="Pfam" id="PF00528">
    <property type="entry name" value="BPD_transp_1"/>
    <property type="match status" value="1"/>
</dbReference>
<accession>A0ABV3S922</accession>
<evidence type="ECO:0000256" key="3">
    <source>
        <dbReference type="ARBA" id="ARBA00022475"/>
    </source>
</evidence>
<dbReference type="Gene3D" id="1.10.3720.10">
    <property type="entry name" value="MetI-like"/>
    <property type="match status" value="1"/>
</dbReference>
<sequence>MSQNRHNPMGARTRRGPWLEFLRPISTRESALLGLVIWVLFFVGWEVAAWRELVNPLLLPPPEQVLISLYDLLVNRGFGVDIGVSILRILASFVAACIIAIPLGVLMGSFARIEGLFNPFVSAWRYLPAPAFIPILLAWFGTGEEPKLALLFLGVIWFLITLVMDHTRNVRDELIETAMTLGASRWQILGTVIVPAVLPNILIAMRQMLAIAWTYLVIAEIIAATNGIGAVMWRARRFLDTDEILAGILVIGVLGLAFDLLFRWLYRILFPYLDRNGR</sequence>
<feature type="transmembrane region" description="Helical" evidence="7">
    <location>
        <begin position="148"/>
        <end position="165"/>
    </location>
</feature>
<evidence type="ECO:0000313" key="10">
    <source>
        <dbReference type="Proteomes" id="UP001556653"/>
    </source>
</evidence>
<comment type="similarity">
    <text evidence="7">Belongs to the binding-protein-dependent transport system permease family.</text>
</comment>
<feature type="transmembrane region" description="Helical" evidence="7">
    <location>
        <begin position="86"/>
        <end position="111"/>
    </location>
</feature>
<reference evidence="9 10" key="1">
    <citation type="submission" date="2024-02" db="EMBL/GenBank/DDBJ databases">
        <title>New especies of Spiribacter isolated from saline water.</title>
        <authorList>
            <person name="Leon M.J."/>
            <person name="De La Haba R."/>
            <person name="Sanchez-Porro C."/>
            <person name="Ventosa A."/>
        </authorList>
    </citation>
    <scope>NUCLEOTIDE SEQUENCE [LARGE SCALE GENOMIC DNA]</scope>
    <source>
        <strain evidence="10">ag22IC4-227</strain>
    </source>
</reference>
<evidence type="ECO:0000259" key="8">
    <source>
        <dbReference type="PROSITE" id="PS50928"/>
    </source>
</evidence>
<dbReference type="RefSeq" id="WP_367966703.1">
    <property type="nucleotide sequence ID" value="NZ_JBAKFI010000001.1"/>
</dbReference>
<dbReference type="PROSITE" id="PS50928">
    <property type="entry name" value="ABC_TM1"/>
    <property type="match status" value="1"/>
</dbReference>
<evidence type="ECO:0000256" key="6">
    <source>
        <dbReference type="ARBA" id="ARBA00023136"/>
    </source>
</evidence>
<keyword evidence="5 7" id="KW-1133">Transmembrane helix</keyword>
<evidence type="ECO:0000256" key="1">
    <source>
        <dbReference type="ARBA" id="ARBA00004651"/>
    </source>
</evidence>
<feature type="transmembrane region" description="Helical" evidence="7">
    <location>
        <begin position="31"/>
        <end position="50"/>
    </location>
</feature>
<feature type="transmembrane region" description="Helical" evidence="7">
    <location>
        <begin position="244"/>
        <end position="266"/>
    </location>
</feature>